<comment type="similarity">
    <text evidence="1">Belongs to the V-ATPase D subunit family.</text>
</comment>
<keyword evidence="3" id="KW-0406">Ion transport</keyword>
<evidence type="ECO:0000313" key="4">
    <source>
        <dbReference type="EMBL" id="KKM99657.1"/>
    </source>
</evidence>
<reference evidence="4" key="1">
    <citation type="journal article" date="2015" name="Nature">
        <title>Complex archaea that bridge the gap between prokaryotes and eukaryotes.</title>
        <authorList>
            <person name="Spang A."/>
            <person name="Saw J.H."/>
            <person name="Jorgensen S.L."/>
            <person name="Zaremba-Niedzwiedzka K."/>
            <person name="Martijn J."/>
            <person name="Lind A.E."/>
            <person name="van Eijk R."/>
            <person name="Schleper C."/>
            <person name="Guy L."/>
            <person name="Ettema T.J."/>
        </authorList>
    </citation>
    <scope>NUCLEOTIDE SEQUENCE</scope>
</reference>
<dbReference type="GO" id="GO:0046961">
    <property type="term" value="F:proton-transporting ATPase activity, rotational mechanism"/>
    <property type="evidence" value="ECO:0007669"/>
    <property type="project" value="InterPro"/>
</dbReference>
<evidence type="ECO:0000256" key="3">
    <source>
        <dbReference type="ARBA" id="ARBA00023065"/>
    </source>
</evidence>
<dbReference type="Pfam" id="PF01813">
    <property type="entry name" value="ATP-synt_D"/>
    <property type="match status" value="1"/>
</dbReference>
<protein>
    <recommendedName>
        <fullName evidence="5">V-type ATP synthase subunit D</fullName>
    </recommendedName>
</protein>
<evidence type="ECO:0008006" key="5">
    <source>
        <dbReference type="Google" id="ProtNLM"/>
    </source>
</evidence>
<name>A0A0F9Q2M4_9ZZZZ</name>
<accession>A0A0F9Q2M4</accession>
<dbReference type="InterPro" id="IPR002699">
    <property type="entry name" value="V_ATPase_D"/>
</dbReference>
<evidence type="ECO:0000256" key="1">
    <source>
        <dbReference type="ARBA" id="ARBA00005850"/>
    </source>
</evidence>
<proteinExistence type="inferred from homology"/>
<dbReference type="Gene3D" id="1.10.287.3240">
    <property type="match status" value="1"/>
</dbReference>
<gene>
    <name evidence="4" type="ORF">LCGC14_1145680</name>
</gene>
<dbReference type="AlphaFoldDB" id="A0A0F9Q2M4"/>
<organism evidence="4">
    <name type="scientific">marine sediment metagenome</name>
    <dbReference type="NCBI Taxonomy" id="412755"/>
    <lineage>
        <taxon>unclassified sequences</taxon>
        <taxon>metagenomes</taxon>
        <taxon>ecological metagenomes</taxon>
    </lineage>
</organism>
<sequence length="202" mass="24348">MSLKKRLTFAVKGESFLEFRREQLIFQINELWNNYNTLRKEFLALFNQSLKFLNQTYEEMGKSKLKLISKLSRIQYKPRISLQNIKKMSILVSQVEYEILEEEKLPAYTFENTSHYLEDLIRTLKKLFDCICRFSEVEDLILNVSITFKRINRRIKGLKNIIIPKLRVDIKKIKEILEEAEREQYVRLKKTKDLIIKQHEVI</sequence>
<comment type="caution">
    <text evidence="4">The sequence shown here is derived from an EMBL/GenBank/DDBJ whole genome shotgun (WGS) entry which is preliminary data.</text>
</comment>
<evidence type="ECO:0000256" key="2">
    <source>
        <dbReference type="ARBA" id="ARBA00022448"/>
    </source>
</evidence>
<keyword evidence="2" id="KW-0813">Transport</keyword>
<dbReference type="EMBL" id="LAZR01005471">
    <property type="protein sequence ID" value="KKM99657.1"/>
    <property type="molecule type" value="Genomic_DNA"/>
</dbReference>
<dbReference type="PANTHER" id="PTHR11671">
    <property type="entry name" value="V-TYPE ATP SYNTHASE SUBUNIT D"/>
    <property type="match status" value="1"/>
</dbReference>